<dbReference type="Pfam" id="PF00512">
    <property type="entry name" value="HisKA"/>
    <property type="match status" value="1"/>
</dbReference>
<evidence type="ECO:0000256" key="9">
    <source>
        <dbReference type="SAM" id="Phobius"/>
    </source>
</evidence>
<feature type="domain" description="HAMP" evidence="11">
    <location>
        <begin position="214"/>
        <end position="266"/>
    </location>
</feature>
<dbReference type="Gene3D" id="1.10.287.130">
    <property type="match status" value="1"/>
</dbReference>
<dbReference type="EMBL" id="AAOE01000022">
    <property type="protein sequence ID" value="EAR08302.1"/>
    <property type="molecule type" value="Genomic_DNA"/>
</dbReference>
<keyword evidence="9" id="KW-0472">Membrane</keyword>
<dbReference type="PROSITE" id="PS50109">
    <property type="entry name" value="HIS_KIN"/>
    <property type="match status" value="1"/>
</dbReference>
<dbReference type="InterPro" id="IPR003594">
    <property type="entry name" value="HATPase_dom"/>
</dbReference>
<proteinExistence type="predicted"/>
<comment type="subcellular location">
    <subcellularLocation>
        <location evidence="2">Membrane</location>
    </subcellularLocation>
</comment>
<keyword evidence="4" id="KW-0597">Phosphoprotein</keyword>
<evidence type="ECO:0000256" key="6">
    <source>
        <dbReference type="ARBA" id="ARBA00022777"/>
    </source>
</evidence>
<feature type="transmembrane region" description="Helical" evidence="9">
    <location>
        <begin position="194"/>
        <end position="216"/>
    </location>
</feature>
<comment type="catalytic activity">
    <reaction evidence="1">
        <text>ATP + protein L-histidine = ADP + protein N-phospho-L-histidine.</text>
        <dbReference type="EC" id="2.7.13.3"/>
    </reaction>
</comment>
<dbReference type="PRINTS" id="PR00344">
    <property type="entry name" value="BCTRLSENSOR"/>
</dbReference>
<keyword evidence="9" id="KW-1133">Transmembrane helix</keyword>
<keyword evidence="9" id="KW-0812">Transmembrane</keyword>
<evidence type="ECO:0000313" key="12">
    <source>
        <dbReference type="EMBL" id="EAR08302.1"/>
    </source>
</evidence>
<evidence type="ECO:0000256" key="5">
    <source>
        <dbReference type="ARBA" id="ARBA00022679"/>
    </source>
</evidence>
<dbReference type="PANTHER" id="PTHR45453:SF1">
    <property type="entry name" value="PHOSPHATE REGULON SENSOR PROTEIN PHOR"/>
    <property type="match status" value="1"/>
</dbReference>
<evidence type="ECO:0000313" key="13">
    <source>
        <dbReference type="Proteomes" id="UP000005953"/>
    </source>
</evidence>
<dbReference type="EC" id="2.7.13.3" evidence="3"/>
<dbReference type="InterPro" id="IPR036890">
    <property type="entry name" value="HATPase_C_sf"/>
</dbReference>
<dbReference type="GO" id="GO:0005886">
    <property type="term" value="C:plasma membrane"/>
    <property type="evidence" value="ECO:0007669"/>
    <property type="project" value="TreeGrafter"/>
</dbReference>
<keyword evidence="13" id="KW-1185">Reference proteome</keyword>
<feature type="transmembrane region" description="Helical" evidence="9">
    <location>
        <begin position="6"/>
        <end position="27"/>
    </location>
</feature>
<organism evidence="12 13">
    <name type="scientific">Reinekea blandensis MED297</name>
    <dbReference type="NCBI Taxonomy" id="314283"/>
    <lineage>
        <taxon>Bacteria</taxon>
        <taxon>Pseudomonadati</taxon>
        <taxon>Pseudomonadota</taxon>
        <taxon>Gammaproteobacteria</taxon>
        <taxon>Oceanospirillales</taxon>
        <taxon>Saccharospirillaceae</taxon>
        <taxon>Reinekea</taxon>
    </lineage>
</organism>
<dbReference type="InterPro" id="IPR005467">
    <property type="entry name" value="His_kinase_dom"/>
</dbReference>
<protein>
    <recommendedName>
        <fullName evidence="3">histidine kinase</fullName>
        <ecNumber evidence="3">2.7.13.3</ecNumber>
    </recommendedName>
</protein>
<evidence type="ECO:0000256" key="3">
    <source>
        <dbReference type="ARBA" id="ARBA00012438"/>
    </source>
</evidence>
<dbReference type="SMART" id="SM00388">
    <property type="entry name" value="HisKA"/>
    <property type="match status" value="1"/>
</dbReference>
<dbReference type="OrthoDB" id="9804645at2"/>
<keyword evidence="7" id="KW-0902">Two-component regulatory system</keyword>
<dbReference type="PANTHER" id="PTHR45453">
    <property type="entry name" value="PHOSPHATE REGULON SENSOR PROTEIN PHOR"/>
    <property type="match status" value="1"/>
</dbReference>
<dbReference type="GO" id="GO:0004721">
    <property type="term" value="F:phosphoprotein phosphatase activity"/>
    <property type="evidence" value="ECO:0007669"/>
    <property type="project" value="TreeGrafter"/>
</dbReference>
<comment type="caution">
    <text evidence="12">The sequence shown here is derived from an EMBL/GenBank/DDBJ whole genome shotgun (WGS) entry which is preliminary data.</text>
</comment>
<evidence type="ECO:0000256" key="1">
    <source>
        <dbReference type="ARBA" id="ARBA00000085"/>
    </source>
</evidence>
<dbReference type="STRING" id="314283.MED297_09186"/>
<evidence type="ECO:0000256" key="8">
    <source>
        <dbReference type="SAM" id="MobiDB-lite"/>
    </source>
</evidence>
<keyword evidence="6 12" id="KW-0418">Kinase</keyword>
<evidence type="ECO:0000256" key="7">
    <source>
        <dbReference type="ARBA" id="ARBA00023012"/>
    </source>
</evidence>
<dbReference type="SMART" id="SM00387">
    <property type="entry name" value="HATPase_c"/>
    <property type="match status" value="1"/>
</dbReference>
<dbReference type="InterPro" id="IPR050351">
    <property type="entry name" value="BphY/WalK/GraS-like"/>
</dbReference>
<name>A4BHP7_9GAMM</name>
<evidence type="ECO:0000256" key="2">
    <source>
        <dbReference type="ARBA" id="ARBA00004370"/>
    </source>
</evidence>
<sequence length="492" mass="55505">MRRLWVKLFSVLVLANIAFALLLYWGFTLTFEIAFRNYLKEQEAQRFTPLATALAEIYQTEQSWQWVLSEHDRWRELMAEYIVRPGDTNRPDRPRPSSDNAPFNNPPPQNDDSTVQRPPPRSTFTRMRHGMNPHILLFDQDGNTVLGNMQSPDTIYRFPIEKDGQPLGEIGVRADSELLIAMQAVMDNHNNRRLLLIALGLLAVSSLLALGLTTWITRRIFRLKQGTSALVRGRYDHRLEVRGKDVLDSLGDDFNELADTLDTNRTAHRRWIASTSHELRTPVTILQGQIDALKDGIRPVTPTYLDDLSHDIHRLNALIDDLHQLSMSDVGALDYQKDDVDLVELVGDELAKLKTALPEGLTLSWYPPQDLDVFVLGDDRRLTQLINNLMQNSLRYTDVPGSISISLRVTKSQVTLIWEDSAPGVQEDDLSKLTQPLYRAESSRSRTVGGSGLGLAIVQTIVDAHNGQLLAEPSTLGGLKWTIHLQRVTSGL</sequence>
<dbReference type="InterPro" id="IPR003661">
    <property type="entry name" value="HisK_dim/P_dom"/>
</dbReference>
<evidence type="ECO:0000259" key="10">
    <source>
        <dbReference type="PROSITE" id="PS50109"/>
    </source>
</evidence>
<keyword evidence="5" id="KW-0808">Transferase</keyword>
<feature type="compositionally biased region" description="Basic and acidic residues" evidence="8">
    <location>
        <begin position="87"/>
        <end position="96"/>
    </location>
</feature>
<dbReference type="InterPro" id="IPR004358">
    <property type="entry name" value="Sig_transdc_His_kin-like_C"/>
</dbReference>
<reference evidence="12 13" key="1">
    <citation type="submission" date="2006-02" db="EMBL/GenBank/DDBJ databases">
        <authorList>
            <person name="Pinhassi J."/>
            <person name="Pedros-Alio C."/>
            <person name="Ferriera S."/>
            <person name="Johnson J."/>
            <person name="Kravitz S."/>
            <person name="Halpern A."/>
            <person name="Remington K."/>
            <person name="Beeson K."/>
            <person name="Tran B."/>
            <person name="Rogers Y.-H."/>
            <person name="Friedman R."/>
            <person name="Venter J.C."/>
        </authorList>
    </citation>
    <scope>NUCLEOTIDE SEQUENCE [LARGE SCALE GENOMIC DNA]</scope>
    <source>
        <strain evidence="12 13">MED297</strain>
    </source>
</reference>
<dbReference type="InterPro" id="IPR036097">
    <property type="entry name" value="HisK_dim/P_sf"/>
</dbReference>
<evidence type="ECO:0000259" key="11">
    <source>
        <dbReference type="PROSITE" id="PS50885"/>
    </source>
</evidence>
<dbReference type="Proteomes" id="UP000005953">
    <property type="component" value="Unassembled WGS sequence"/>
</dbReference>
<evidence type="ECO:0000256" key="4">
    <source>
        <dbReference type="ARBA" id="ARBA00022553"/>
    </source>
</evidence>
<dbReference type="Gene3D" id="6.10.340.10">
    <property type="match status" value="1"/>
</dbReference>
<dbReference type="SUPFAM" id="SSF47384">
    <property type="entry name" value="Homodimeric domain of signal transducing histidine kinase"/>
    <property type="match status" value="1"/>
</dbReference>
<dbReference type="InterPro" id="IPR003660">
    <property type="entry name" value="HAMP_dom"/>
</dbReference>
<dbReference type="PROSITE" id="PS50885">
    <property type="entry name" value="HAMP"/>
    <property type="match status" value="1"/>
</dbReference>
<dbReference type="GO" id="GO:0000155">
    <property type="term" value="F:phosphorelay sensor kinase activity"/>
    <property type="evidence" value="ECO:0007669"/>
    <property type="project" value="InterPro"/>
</dbReference>
<dbReference type="SMART" id="SM00304">
    <property type="entry name" value="HAMP"/>
    <property type="match status" value="1"/>
</dbReference>
<dbReference type="CDD" id="cd06225">
    <property type="entry name" value="HAMP"/>
    <property type="match status" value="1"/>
</dbReference>
<dbReference type="CDD" id="cd00082">
    <property type="entry name" value="HisKA"/>
    <property type="match status" value="1"/>
</dbReference>
<dbReference type="GO" id="GO:0016036">
    <property type="term" value="P:cellular response to phosphate starvation"/>
    <property type="evidence" value="ECO:0007669"/>
    <property type="project" value="TreeGrafter"/>
</dbReference>
<dbReference type="Pfam" id="PF02518">
    <property type="entry name" value="HATPase_c"/>
    <property type="match status" value="1"/>
</dbReference>
<dbReference type="RefSeq" id="WP_008046087.1">
    <property type="nucleotide sequence ID" value="NZ_CH724152.1"/>
</dbReference>
<dbReference type="Gene3D" id="3.30.565.10">
    <property type="entry name" value="Histidine kinase-like ATPase, C-terminal domain"/>
    <property type="match status" value="1"/>
</dbReference>
<dbReference type="Pfam" id="PF00672">
    <property type="entry name" value="HAMP"/>
    <property type="match status" value="1"/>
</dbReference>
<dbReference type="SUPFAM" id="SSF55874">
    <property type="entry name" value="ATPase domain of HSP90 chaperone/DNA topoisomerase II/histidine kinase"/>
    <property type="match status" value="1"/>
</dbReference>
<feature type="domain" description="Histidine kinase" evidence="10">
    <location>
        <begin position="274"/>
        <end position="489"/>
    </location>
</feature>
<accession>A4BHP7</accession>
<feature type="region of interest" description="Disordered" evidence="8">
    <location>
        <begin position="85"/>
        <end position="127"/>
    </location>
</feature>
<dbReference type="AlphaFoldDB" id="A4BHP7"/>
<dbReference type="HOGENOM" id="CLU_000445_89_6_6"/>
<gene>
    <name evidence="12" type="ORF">MED297_09186</name>
</gene>